<evidence type="ECO:0000256" key="7">
    <source>
        <dbReference type="PIRNR" id="PIRNR000077"/>
    </source>
</evidence>
<dbReference type="PANTHER" id="PTHR45663:SF11">
    <property type="entry name" value="GEO12009P1"/>
    <property type="match status" value="1"/>
</dbReference>
<evidence type="ECO:0000256" key="1">
    <source>
        <dbReference type="ARBA" id="ARBA00008987"/>
    </source>
</evidence>
<comment type="caution">
    <text evidence="9">The sequence shown here is derived from an EMBL/GenBank/DDBJ whole genome shotgun (WGS) entry which is preliminary data.</text>
</comment>
<organism evidence="9 10">
    <name type="scientific">Clostridium gallinarum</name>
    <dbReference type="NCBI Taxonomy" id="2762246"/>
    <lineage>
        <taxon>Bacteria</taxon>
        <taxon>Bacillati</taxon>
        <taxon>Bacillota</taxon>
        <taxon>Clostridia</taxon>
        <taxon>Eubacteriales</taxon>
        <taxon>Clostridiaceae</taxon>
        <taxon>Clostridium</taxon>
    </lineage>
</organism>
<dbReference type="CDD" id="cd02947">
    <property type="entry name" value="TRX_family"/>
    <property type="match status" value="1"/>
</dbReference>
<sequence>MTGFISLSKENFQREVMEAEGLVFIDFHTKGCGPCGLIPPIMKKLKEKYADRLKVCEYDVKLEDLIAKSDDVVEKYKVYGFPNIIIFKNGEVKENILGIYNIDAFIDAIEKNL</sequence>
<keyword evidence="6" id="KW-0676">Redox-active center</keyword>
<dbReference type="RefSeq" id="WP_191747917.1">
    <property type="nucleotide sequence ID" value="NZ_JACSQZ010000004.1"/>
</dbReference>
<evidence type="ECO:0000256" key="2">
    <source>
        <dbReference type="ARBA" id="ARBA00020570"/>
    </source>
</evidence>
<dbReference type="SUPFAM" id="SSF52833">
    <property type="entry name" value="Thioredoxin-like"/>
    <property type="match status" value="1"/>
</dbReference>
<feature type="domain" description="Thioredoxin" evidence="8">
    <location>
        <begin position="1"/>
        <end position="113"/>
    </location>
</feature>
<proteinExistence type="inferred from homology"/>
<evidence type="ECO:0000256" key="6">
    <source>
        <dbReference type="ARBA" id="ARBA00023284"/>
    </source>
</evidence>
<dbReference type="PIRSF" id="PIRSF000077">
    <property type="entry name" value="Thioredoxin"/>
    <property type="match status" value="1"/>
</dbReference>
<dbReference type="InterPro" id="IPR005746">
    <property type="entry name" value="Thioredoxin"/>
</dbReference>
<dbReference type="EMBL" id="JACSQZ010000004">
    <property type="protein sequence ID" value="MBD7913859.1"/>
    <property type="molecule type" value="Genomic_DNA"/>
</dbReference>
<dbReference type="PROSITE" id="PS00194">
    <property type="entry name" value="THIOREDOXIN_1"/>
    <property type="match status" value="1"/>
</dbReference>
<dbReference type="Proteomes" id="UP000640335">
    <property type="component" value="Unassembled WGS sequence"/>
</dbReference>
<dbReference type="Pfam" id="PF00085">
    <property type="entry name" value="Thioredoxin"/>
    <property type="match status" value="1"/>
</dbReference>
<protein>
    <recommendedName>
        <fullName evidence="2 7">Thioredoxin</fullName>
    </recommendedName>
</protein>
<dbReference type="InterPro" id="IPR017937">
    <property type="entry name" value="Thioredoxin_CS"/>
</dbReference>
<evidence type="ECO:0000259" key="8">
    <source>
        <dbReference type="PROSITE" id="PS51352"/>
    </source>
</evidence>
<reference evidence="9 10" key="1">
    <citation type="submission" date="2020-08" db="EMBL/GenBank/DDBJ databases">
        <title>A Genomic Blueprint of the Chicken Gut Microbiome.</title>
        <authorList>
            <person name="Gilroy R."/>
            <person name="Ravi A."/>
            <person name="Getino M."/>
            <person name="Pursley I."/>
            <person name="Horton D.L."/>
            <person name="Alikhan N.-F."/>
            <person name="Baker D."/>
            <person name="Gharbi K."/>
            <person name="Hall N."/>
            <person name="Watson M."/>
            <person name="Adriaenssens E.M."/>
            <person name="Foster-Nyarko E."/>
            <person name="Jarju S."/>
            <person name="Secka A."/>
            <person name="Antonio M."/>
            <person name="Oren A."/>
            <person name="Chaudhuri R."/>
            <person name="La Ragione R.M."/>
            <person name="Hildebrand F."/>
            <person name="Pallen M.J."/>
        </authorList>
    </citation>
    <scope>NUCLEOTIDE SEQUENCE [LARGE SCALE GENOMIC DNA]</scope>
    <source>
        <strain evidence="9 10">Sa3CUN1</strain>
    </source>
</reference>
<keyword evidence="3" id="KW-0813">Transport</keyword>
<gene>
    <name evidence="9" type="ORF">H9660_01730</name>
</gene>
<dbReference type="PROSITE" id="PS51352">
    <property type="entry name" value="THIOREDOXIN_2"/>
    <property type="match status" value="1"/>
</dbReference>
<accession>A0ABR8Q0B5</accession>
<dbReference type="PANTHER" id="PTHR45663">
    <property type="entry name" value="GEO12009P1"/>
    <property type="match status" value="1"/>
</dbReference>
<dbReference type="Gene3D" id="3.40.30.10">
    <property type="entry name" value="Glutaredoxin"/>
    <property type="match status" value="1"/>
</dbReference>
<dbReference type="InterPro" id="IPR036249">
    <property type="entry name" value="Thioredoxin-like_sf"/>
</dbReference>
<evidence type="ECO:0000256" key="4">
    <source>
        <dbReference type="ARBA" id="ARBA00022982"/>
    </source>
</evidence>
<keyword evidence="10" id="KW-1185">Reference proteome</keyword>
<evidence type="ECO:0000313" key="9">
    <source>
        <dbReference type="EMBL" id="MBD7913859.1"/>
    </source>
</evidence>
<keyword evidence="5" id="KW-1015">Disulfide bond</keyword>
<evidence type="ECO:0000256" key="3">
    <source>
        <dbReference type="ARBA" id="ARBA00022448"/>
    </source>
</evidence>
<evidence type="ECO:0000256" key="5">
    <source>
        <dbReference type="ARBA" id="ARBA00023157"/>
    </source>
</evidence>
<dbReference type="InterPro" id="IPR013766">
    <property type="entry name" value="Thioredoxin_domain"/>
</dbReference>
<comment type="similarity">
    <text evidence="1 7">Belongs to the thioredoxin family.</text>
</comment>
<name>A0ABR8Q0B5_9CLOT</name>
<evidence type="ECO:0000313" key="10">
    <source>
        <dbReference type="Proteomes" id="UP000640335"/>
    </source>
</evidence>
<keyword evidence="4" id="KW-0249">Electron transport</keyword>